<evidence type="ECO:0000256" key="2">
    <source>
        <dbReference type="ARBA" id="ARBA00023002"/>
    </source>
</evidence>
<proteinExistence type="predicted"/>
<gene>
    <name evidence="5" type="primary">LOC100376685</name>
</gene>
<dbReference type="Gene3D" id="3.20.20.70">
    <property type="entry name" value="Aldolase class I"/>
    <property type="match status" value="1"/>
</dbReference>
<keyword evidence="4" id="KW-1185">Reference proteome</keyword>
<dbReference type="InterPro" id="IPR000262">
    <property type="entry name" value="FMN-dep_DH"/>
</dbReference>
<dbReference type="InterPro" id="IPR013785">
    <property type="entry name" value="Aldolase_TIM"/>
</dbReference>
<reference evidence="5" key="1">
    <citation type="submission" date="2025-08" db="UniProtKB">
        <authorList>
            <consortium name="RefSeq"/>
        </authorList>
    </citation>
    <scope>IDENTIFICATION</scope>
    <source>
        <tissue evidence="5">Testes</tissue>
    </source>
</reference>
<sequence length="96" mass="11088">MVCLDDYEYYAKTHLSLMTWSFYSCGTDDEITLEENRRAFRRIRLKPRVLRDVSTRDLKTTILCREIDIPICISPTALHGWAHPDAEAGAARGRTL</sequence>
<accession>A0ABM0MMQ2</accession>
<dbReference type="PANTHER" id="PTHR10578">
    <property type="entry name" value="S -2-HYDROXY-ACID OXIDASE-RELATED"/>
    <property type="match status" value="1"/>
</dbReference>
<organism evidence="4 5">
    <name type="scientific">Saccoglossus kowalevskii</name>
    <name type="common">Acorn worm</name>
    <dbReference type="NCBI Taxonomy" id="10224"/>
    <lineage>
        <taxon>Eukaryota</taxon>
        <taxon>Metazoa</taxon>
        <taxon>Hemichordata</taxon>
        <taxon>Enteropneusta</taxon>
        <taxon>Harrimaniidae</taxon>
        <taxon>Saccoglossus</taxon>
    </lineage>
</organism>
<evidence type="ECO:0000313" key="5">
    <source>
        <dbReference type="RefSeq" id="XP_006821293.1"/>
    </source>
</evidence>
<dbReference type="PROSITE" id="PS51349">
    <property type="entry name" value="FMN_HYDROXY_ACID_DH_2"/>
    <property type="match status" value="1"/>
</dbReference>
<dbReference type="PANTHER" id="PTHR10578:SF148">
    <property type="entry name" value="L-LACTATE DEHYDROGENASE (CYTOCHROME)"/>
    <property type="match status" value="1"/>
</dbReference>
<evidence type="ECO:0000259" key="3">
    <source>
        <dbReference type="PROSITE" id="PS51349"/>
    </source>
</evidence>
<dbReference type="SUPFAM" id="SSF51395">
    <property type="entry name" value="FMN-linked oxidoreductases"/>
    <property type="match status" value="1"/>
</dbReference>
<feature type="domain" description="FMN hydroxy acid dehydrogenase" evidence="3">
    <location>
        <begin position="1"/>
        <end position="96"/>
    </location>
</feature>
<name>A0ABM0MMQ2_SACKO</name>
<dbReference type="Proteomes" id="UP000694865">
    <property type="component" value="Unplaced"/>
</dbReference>
<dbReference type="InterPro" id="IPR037396">
    <property type="entry name" value="FMN_HAD"/>
</dbReference>
<dbReference type="RefSeq" id="XP_006821293.1">
    <property type="nucleotide sequence ID" value="XM_006821230.1"/>
</dbReference>
<protein>
    <submittedName>
        <fullName evidence="5">Hydroxyacid oxidase 2-like</fullName>
    </submittedName>
</protein>
<evidence type="ECO:0000313" key="4">
    <source>
        <dbReference type="Proteomes" id="UP000694865"/>
    </source>
</evidence>
<dbReference type="Pfam" id="PF01070">
    <property type="entry name" value="FMN_dh"/>
    <property type="match status" value="1"/>
</dbReference>
<keyword evidence="2" id="KW-0560">Oxidoreductase</keyword>
<dbReference type="GeneID" id="100376685"/>
<evidence type="ECO:0000256" key="1">
    <source>
        <dbReference type="ARBA" id="ARBA00001917"/>
    </source>
</evidence>
<comment type="cofactor">
    <cofactor evidence="1">
        <name>FMN</name>
        <dbReference type="ChEBI" id="CHEBI:58210"/>
    </cofactor>
</comment>